<protein>
    <recommendedName>
        <fullName evidence="6">Phenylalanine--tRNA ligase alpha subunit</fullName>
        <ecNumber evidence="5">6.1.1.20</ecNumber>
    </recommendedName>
    <alternativeName>
        <fullName evidence="15">Phenylalanyl-tRNA synthetase alpha subunit</fullName>
    </alternativeName>
</protein>
<dbReference type="EMBL" id="UINC01001278">
    <property type="protein sequence ID" value="SUZ76422.1"/>
    <property type="molecule type" value="Genomic_DNA"/>
</dbReference>
<keyword evidence="14" id="KW-0030">Aminoacyl-tRNA synthetase</keyword>
<comment type="similarity">
    <text evidence="3">Belongs to the class-II aminoacyl-tRNA synthetase family. Phe-tRNA synthetase alpha subunit type 1 subfamily.</text>
</comment>
<keyword evidence="7" id="KW-0963">Cytoplasm</keyword>
<evidence type="ECO:0000256" key="11">
    <source>
        <dbReference type="ARBA" id="ARBA00022840"/>
    </source>
</evidence>
<dbReference type="SUPFAM" id="SSF55681">
    <property type="entry name" value="Class II aaRS and biotin synthetases"/>
    <property type="match status" value="1"/>
</dbReference>
<dbReference type="AlphaFoldDB" id="A0A381QAS3"/>
<evidence type="ECO:0000256" key="2">
    <source>
        <dbReference type="ARBA" id="ARBA00004496"/>
    </source>
</evidence>
<dbReference type="InterPro" id="IPR004188">
    <property type="entry name" value="Phe-tRNA_ligase_II_N"/>
</dbReference>
<dbReference type="InterPro" id="IPR002319">
    <property type="entry name" value="Phenylalanyl-tRNA_Synthase"/>
</dbReference>
<sequence>MENIKSIENEIISKIEKADNEKALEEIRISELGKKGRISNILKKIGSLSPDERKEIGSSINTLKKIITKKIREKRDYLLKIEIDTKLIKEKIDVTLPAQIKQQNNGRIHPVSQVLDEISEIFASLGYEIAEGPDIEYEYYNFNALNIPDWHPARQMHDTFYLDENDKKKGQSVLRTHTSPVQVRTMEKGKPPFKFISPGRTYRCDSDQTHTPMFHQIEGLVVNEEINLGHLKWTLETFLSSFFEINNIKIQLRPSYFPFTEPSLEVDVLCDRSGSKLLIGEGSDWLEVAGAGMVHPNVLKASNIDSKKYQGFAFGFGLDRLAQLKYGIPDLRTFFNGDIRWLKHYGFLALDIPTLARGLKK</sequence>
<evidence type="ECO:0000256" key="5">
    <source>
        <dbReference type="ARBA" id="ARBA00012814"/>
    </source>
</evidence>
<keyword evidence="10" id="KW-0547">Nucleotide-binding</keyword>
<dbReference type="EC" id="6.1.1.20" evidence="5"/>
<comment type="subcellular location">
    <subcellularLocation>
        <location evidence="2">Cytoplasm</location>
    </subcellularLocation>
</comment>
<keyword evidence="12" id="KW-0460">Magnesium</keyword>
<dbReference type="GO" id="GO:0000049">
    <property type="term" value="F:tRNA binding"/>
    <property type="evidence" value="ECO:0007669"/>
    <property type="project" value="InterPro"/>
</dbReference>
<dbReference type="InterPro" id="IPR006195">
    <property type="entry name" value="aa-tRNA-synth_II"/>
</dbReference>
<evidence type="ECO:0000256" key="13">
    <source>
        <dbReference type="ARBA" id="ARBA00022917"/>
    </source>
</evidence>
<dbReference type="GO" id="GO:0006432">
    <property type="term" value="P:phenylalanyl-tRNA aminoacylation"/>
    <property type="evidence" value="ECO:0007669"/>
    <property type="project" value="InterPro"/>
</dbReference>
<evidence type="ECO:0000256" key="1">
    <source>
        <dbReference type="ARBA" id="ARBA00001946"/>
    </source>
</evidence>
<evidence type="ECO:0000256" key="7">
    <source>
        <dbReference type="ARBA" id="ARBA00022490"/>
    </source>
</evidence>
<keyword evidence="13" id="KW-0648">Protein biosynthesis</keyword>
<feature type="domain" description="Aminoacyl-transfer RNA synthetases class-II family profile" evidence="17">
    <location>
        <begin position="112"/>
        <end position="353"/>
    </location>
</feature>
<name>A0A381QAS3_9ZZZZ</name>
<dbReference type="GO" id="GO:0005524">
    <property type="term" value="F:ATP binding"/>
    <property type="evidence" value="ECO:0007669"/>
    <property type="project" value="UniProtKB-KW"/>
</dbReference>
<dbReference type="NCBIfam" id="TIGR00468">
    <property type="entry name" value="pheS"/>
    <property type="match status" value="1"/>
</dbReference>
<evidence type="ECO:0000259" key="17">
    <source>
        <dbReference type="PROSITE" id="PS50862"/>
    </source>
</evidence>
<evidence type="ECO:0000256" key="8">
    <source>
        <dbReference type="ARBA" id="ARBA00022598"/>
    </source>
</evidence>
<evidence type="ECO:0000256" key="6">
    <source>
        <dbReference type="ARBA" id="ARBA00015409"/>
    </source>
</evidence>
<dbReference type="PANTHER" id="PTHR11538">
    <property type="entry name" value="PHENYLALANYL-TRNA SYNTHETASE"/>
    <property type="match status" value="1"/>
</dbReference>
<dbReference type="Pfam" id="PF01409">
    <property type="entry name" value="tRNA-synt_2d"/>
    <property type="match status" value="1"/>
</dbReference>
<gene>
    <name evidence="18" type="ORF">METZ01_LOCUS29276</name>
</gene>
<proteinExistence type="inferred from homology"/>
<evidence type="ECO:0000256" key="14">
    <source>
        <dbReference type="ARBA" id="ARBA00023146"/>
    </source>
</evidence>
<keyword evidence="9" id="KW-0479">Metal-binding</keyword>
<evidence type="ECO:0000256" key="15">
    <source>
        <dbReference type="ARBA" id="ARBA00030612"/>
    </source>
</evidence>
<evidence type="ECO:0000256" key="12">
    <source>
        <dbReference type="ARBA" id="ARBA00022842"/>
    </source>
</evidence>
<dbReference type="Pfam" id="PF02912">
    <property type="entry name" value="Phe_tRNA-synt_N"/>
    <property type="match status" value="1"/>
</dbReference>
<organism evidence="18">
    <name type="scientific">marine metagenome</name>
    <dbReference type="NCBI Taxonomy" id="408172"/>
    <lineage>
        <taxon>unclassified sequences</taxon>
        <taxon>metagenomes</taxon>
        <taxon>ecological metagenomes</taxon>
    </lineage>
</organism>
<dbReference type="FunFam" id="3.30.930.10:FF:000003">
    <property type="entry name" value="Phenylalanine--tRNA ligase alpha subunit"/>
    <property type="match status" value="1"/>
</dbReference>
<dbReference type="GO" id="GO:0004826">
    <property type="term" value="F:phenylalanine-tRNA ligase activity"/>
    <property type="evidence" value="ECO:0007669"/>
    <property type="project" value="UniProtKB-EC"/>
</dbReference>
<dbReference type="InterPro" id="IPR004529">
    <property type="entry name" value="Phe-tRNA-synth_IIc_asu"/>
</dbReference>
<dbReference type="SUPFAM" id="SSF46589">
    <property type="entry name" value="tRNA-binding arm"/>
    <property type="match status" value="1"/>
</dbReference>
<dbReference type="InterPro" id="IPR045864">
    <property type="entry name" value="aa-tRNA-synth_II/BPL/LPL"/>
</dbReference>
<comment type="catalytic activity">
    <reaction evidence="16">
        <text>tRNA(Phe) + L-phenylalanine + ATP = L-phenylalanyl-tRNA(Phe) + AMP + diphosphate + H(+)</text>
        <dbReference type="Rhea" id="RHEA:19413"/>
        <dbReference type="Rhea" id="RHEA-COMP:9668"/>
        <dbReference type="Rhea" id="RHEA-COMP:9699"/>
        <dbReference type="ChEBI" id="CHEBI:15378"/>
        <dbReference type="ChEBI" id="CHEBI:30616"/>
        <dbReference type="ChEBI" id="CHEBI:33019"/>
        <dbReference type="ChEBI" id="CHEBI:58095"/>
        <dbReference type="ChEBI" id="CHEBI:78442"/>
        <dbReference type="ChEBI" id="CHEBI:78531"/>
        <dbReference type="ChEBI" id="CHEBI:456215"/>
        <dbReference type="EC" id="6.1.1.20"/>
    </reaction>
</comment>
<dbReference type="HAMAP" id="MF_00281">
    <property type="entry name" value="Phe_tRNA_synth_alpha1"/>
    <property type="match status" value="1"/>
</dbReference>
<dbReference type="CDD" id="cd00496">
    <property type="entry name" value="PheRS_alpha_core"/>
    <property type="match status" value="1"/>
</dbReference>
<accession>A0A381QAS3</accession>
<evidence type="ECO:0000256" key="3">
    <source>
        <dbReference type="ARBA" id="ARBA00010207"/>
    </source>
</evidence>
<evidence type="ECO:0000256" key="10">
    <source>
        <dbReference type="ARBA" id="ARBA00022741"/>
    </source>
</evidence>
<dbReference type="PROSITE" id="PS50862">
    <property type="entry name" value="AA_TRNA_LIGASE_II"/>
    <property type="match status" value="1"/>
</dbReference>
<evidence type="ECO:0000256" key="9">
    <source>
        <dbReference type="ARBA" id="ARBA00022723"/>
    </source>
</evidence>
<dbReference type="InterPro" id="IPR010978">
    <property type="entry name" value="tRNA-bd_arm"/>
</dbReference>
<evidence type="ECO:0000256" key="16">
    <source>
        <dbReference type="ARBA" id="ARBA00049255"/>
    </source>
</evidence>
<keyword evidence="8" id="KW-0436">Ligase</keyword>
<dbReference type="GO" id="GO:0046872">
    <property type="term" value="F:metal ion binding"/>
    <property type="evidence" value="ECO:0007669"/>
    <property type="project" value="UniProtKB-KW"/>
</dbReference>
<evidence type="ECO:0000313" key="18">
    <source>
        <dbReference type="EMBL" id="SUZ76422.1"/>
    </source>
</evidence>
<keyword evidence="11" id="KW-0067">ATP-binding</keyword>
<dbReference type="InterPro" id="IPR022911">
    <property type="entry name" value="Phe_tRNA_ligase_alpha1_bac"/>
</dbReference>
<dbReference type="PANTHER" id="PTHR11538:SF41">
    <property type="entry name" value="PHENYLALANINE--TRNA LIGASE, MITOCHONDRIAL"/>
    <property type="match status" value="1"/>
</dbReference>
<comment type="cofactor">
    <cofactor evidence="1">
        <name>Mg(2+)</name>
        <dbReference type="ChEBI" id="CHEBI:18420"/>
    </cofactor>
</comment>
<dbReference type="Gene3D" id="3.30.930.10">
    <property type="entry name" value="Bira Bifunctional Protein, Domain 2"/>
    <property type="match status" value="1"/>
</dbReference>
<comment type="subunit">
    <text evidence="4">Tetramer of two alpha and two beta subunits.</text>
</comment>
<dbReference type="GO" id="GO:0005737">
    <property type="term" value="C:cytoplasm"/>
    <property type="evidence" value="ECO:0007669"/>
    <property type="project" value="UniProtKB-SubCell"/>
</dbReference>
<evidence type="ECO:0000256" key="4">
    <source>
        <dbReference type="ARBA" id="ARBA00011209"/>
    </source>
</evidence>
<reference evidence="18" key="1">
    <citation type="submission" date="2018-05" db="EMBL/GenBank/DDBJ databases">
        <authorList>
            <person name="Lanie J.A."/>
            <person name="Ng W.-L."/>
            <person name="Kazmierczak K.M."/>
            <person name="Andrzejewski T.M."/>
            <person name="Davidsen T.M."/>
            <person name="Wayne K.J."/>
            <person name="Tettelin H."/>
            <person name="Glass J.I."/>
            <person name="Rusch D."/>
            <person name="Podicherti R."/>
            <person name="Tsui H.-C.T."/>
            <person name="Winkler M.E."/>
        </authorList>
    </citation>
    <scope>NUCLEOTIDE SEQUENCE</scope>
</reference>